<reference evidence="4 5" key="1">
    <citation type="submission" date="2017-08" db="EMBL/GenBank/DDBJ databases">
        <title>Complete genome of Colwellia sp. NB097-1, a psychrophile bacterium ioslated from Bering Sea.</title>
        <authorList>
            <person name="Chen X."/>
        </authorList>
    </citation>
    <scope>NUCLEOTIDE SEQUENCE [LARGE SCALE GENOMIC DNA]</scope>
    <source>
        <strain evidence="4 5">NB097-1</strain>
    </source>
</reference>
<name>A0A222G766_9GAMM</name>
<evidence type="ECO:0000259" key="3">
    <source>
        <dbReference type="Pfam" id="PF13505"/>
    </source>
</evidence>
<evidence type="ECO:0000313" key="5">
    <source>
        <dbReference type="Proteomes" id="UP000202259"/>
    </source>
</evidence>
<keyword evidence="1 2" id="KW-0732">Signal</keyword>
<dbReference type="Proteomes" id="UP000202259">
    <property type="component" value="Chromosome"/>
</dbReference>
<dbReference type="Gene3D" id="2.40.160.20">
    <property type="match status" value="1"/>
</dbReference>
<feature type="signal peptide" evidence="2">
    <location>
        <begin position="1"/>
        <end position="22"/>
    </location>
</feature>
<dbReference type="SUPFAM" id="SSF56925">
    <property type="entry name" value="OMPA-like"/>
    <property type="match status" value="1"/>
</dbReference>
<evidence type="ECO:0000313" key="4">
    <source>
        <dbReference type="EMBL" id="ASP47661.1"/>
    </source>
</evidence>
<protein>
    <recommendedName>
        <fullName evidence="3">Outer membrane protein beta-barrel domain-containing protein</fullName>
    </recommendedName>
</protein>
<proteinExistence type="predicted"/>
<dbReference type="InterPro" id="IPR027385">
    <property type="entry name" value="Beta-barrel_OMP"/>
</dbReference>
<feature type="chain" id="PRO_5013075694" description="Outer membrane protein beta-barrel domain-containing protein" evidence="2">
    <location>
        <begin position="23"/>
        <end position="166"/>
    </location>
</feature>
<accession>A0A222G766</accession>
<dbReference type="KEGG" id="cber:B5D82_07775"/>
<organism evidence="4 5">
    <name type="scientific">Cognaticolwellia beringensis</name>
    <dbReference type="NCBI Taxonomy" id="1967665"/>
    <lineage>
        <taxon>Bacteria</taxon>
        <taxon>Pseudomonadati</taxon>
        <taxon>Pseudomonadota</taxon>
        <taxon>Gammaproteobacteria</taxon>
        <taxon>Alteromonadales</taxon>
        <taxon>Colwelliaceae</taxon>
        <taxon>Cognaticolwellia</taxon>
    </lineage>
</organism>
<dbReference type="InterPro" id="IPR011250">
    <property type="entry name" value="OMP/PagP_B-barrel"/>
</dbReference>
<feature type="domain" description="Outer membrane protein beta-barrel" evidence="3">
    <location>
        <begin position="9"/>
        <end position="166"/>
    </location>
</feature>
<dbReference type="EMBL" id="CP020465">
    <property type="protein sequence ID" value="ASP47661.1"/>
    <property type="molecule type" value="Genomic_DNA"/>
</dbReference>
<gene>
    <name evidence="4" type="ORF">B5D82_07775</name>
</gene>
<sequence length="166" mass="17855">MIVFKKSLIAFSLLALPLTASANWSAGAGYANLSDDDLSLGVIYGAVTYEFALEGSKFSLVPELRLGTGISDDKISGVKLEVESFTALSVRGQYNFDNGFYAYAVPSYANLDFKASFNGASISDDEWEFGFGAGVGKKLNEKTSVEASFENFDGTDVFSVGFKYAF</sequence>
<evidence type="ECO:0000256" key="2">
    <source>
        <dbReference type="SAM" id="SignalP"/>
    </source>
</evidence>
<dbReference type="AlphaFoldDB" id="A0A222G766"/>
<keyword evidence="5" id="KW-1185">Reference proteome</keyword>
<dbReference type="Pfam" id="PF13505">
    <property type="entry name" value="OMP_b-brl"/>
    <property type="match status" value="1"/>
</dbReference>
<evidence type="ECO:0000256" key="1">
    <source>
        <dbReference type="ARBA" id="ARBA00022729"/>
    </source>
</evidence>